<protein>
    <recommendedName>
        <fullName evidence="3">Lipoprotein</fullName>
    </recommendedName>
</protein>
<gene>
    <name evidence="1" type="ORF">AMOR_48970</name>
</gene>
<proteinExistence type="predicted"/>
<dbReference type="PROSITE" id="PS51257">
    <property type="entry name" value="PROKAR_LIPOPROTEIN"/>
    <property type="match status" value="1"/>
</dbReference>
<dbReference type="Proteomes" id="UP001162891">
    <property type="component" value="Chromosome"/>
</dbReference>
<accession>A0ABM7X288</accession>
<dbReference type="RefSeq" id="WP_248355097.1">
    <property type="nucleotide sequence ID" value="NZ_AP025591.1"/>
</dbReference>
<keyword evidence="2" id="KW-1185">Reference proteome</keyword>
<reference evidence="2" key="1">
    <citation type="journal article" date="2022" name="Int. J. Syst. Evol. Microbiol.">
        <title>Anaeromyxobacter oryzae sp. nov., Anaeromyxobacter diazotrophicus sp. nov. and Anaeromyxobacter paludicola sp. nov., isolated from paddy soils.</title>
        <authorList>
            <person name="Itoh H."/>
            <person name="Xu Z."/>
            <person name="Mise K."/>
            <person name="Masuda Y."/>
            <person name="Ushijima N."/>
            <person name="Hayakawa C."/>
            <person name="Shiratori Y."/>
            <person name="Senoo K."/>
        </authorList>
    </citation>
    <scope>NUCLEOTIDE SEQUENCE [LARGE SCALE GENOMIC DNA]</scope>
    <source>
        <strain evidence="2">Red232</strain>
    </source>
</reference>
<dbReference type="Pfam" id="PF04390">
    <property type="entry name" value="LptE"/>
    <property type="match status" value="1"/>
</dbReference>
<dbReference type="EMBL" id="AP025591">
    <property type="protein sequence ID" value="BDG05901.1"/>
    <property type="molecule type" value="Genomic_DNA"/>
</dbReference>
<organism evidence="1 2">
    <name type="scientific">Anaeromyxobacter oryzae</name>
    <dbReference type="NCBI Taxonomy" id="2918170"/>
    <lineage>
        <taxon>Bacteria</taxon>
        <taxon>Pseudomonadati</taxon>
        <taxon>Myxococcota</taxon>
        <taxon>Myxococcia</taxon>
        <taxon>Myxococcales</taxon>
        <taxon>Cystobacterineae</taxon>
        <taxon>Anaeromyxobacteraceae</taxon>
        <taxon>Anaeromyxobacter</taxon>
    </lineage>
</organism>
<evidence type="ECO:0008006" key="3">
    <source>
        <dbReference type="Google" id="ProtNLM"/>
    </source>
</evidence>
<dbReference type="InterPro" id="IPR007485">
    <property type="entry name" value="LPS_assembly_LptE"/>
</dbReference>
<name>A0ABM7X288_9BACT</name>
<evidence type="ECO:0000313" key="1">
    <source>
        <dbReference type="EMBL" id="BDG05901.1"/>
    </source>
</evidence>
<sequence length="172" mass="17966">MPGTRRARGPAPRARSALRAGAAALAAVVALAGCGYRFTQRYVAAGGVDRLHVRTFENRSADPELGAAVTAALRDELARRGAAAGADAPAWLEGEVRALEGAPSTAGATTLHVALEVRGRLVVGGETKAERTIRRDGDHLAGADALETEGRRSLELRRLAADAARELLRALE</sequence>
<evidence type="ECO:0000313" key="2">
    <source>
        <dbReference type="Proteomes" id="UP001162891"/>
    </source>
</evidence>